<organism evidence="3 4">
    <name type="scientific">Rhodotorula toruloides</name>
    <name type="common">Yeast</name>
    <name type="synonym">Rhodosporidium toruloides</name>
    <dbReference type="NCBI Taxonomy" id="5286"/>
    <lineage>
        <taxon>Eukaryota</taxon>
        <taxon>Fungi</taxon>
        <taxon>Dikarya</taxon>
        <taxon>Basidiomycota</taxon>
        <taxon>Pucciniomycotina</taxon>
        <taxon>Microbotryomycetes</taxon>
        <taxon>Sporidiobolales</taxon>
        <taxon>Sporidiobolaceae</taxon>
        <taxon>Rhodotorula</taxon>
    </lineage>
</organism>
<dbReference type="GO" id="GO:0016787">
    <property type="term" value="F:hydrolase activity"/>
    <property type="evidence" value="ECO:0007669"/>
    <property type="project" value="UniProtKB-KW"/>
</dbReference>
<proteinExistence type="predicted"/>
<feature type="domain" description="Alpha/beta hydrolase fold-3" evidence="2">
    <location>
        <begin position="159"/>
        <end position="290"/>
    </location>
</feature>
<evidence type="ECO:0000313" key="4">
    <source>
        <dbReference type="Proteomes" id="UP000239560"/>
    </source>
</evidence>
<dbReference type="PANTHER" id="PTHR48081">
    <property type="entry name" value="AB HYDROLASE SUPERFAMILY PROTEIN C4A8.06C"/>
    <property type="match status" value="1"/>
</dbReference>
<gene>
    <name evidence="3" type="ORF">AAT19DRAFT_8726</name>
</gene>
<dbReference type="EMBL" id="LCTV02000001">
    <property type="protein sequence ID" value="PRQ77658.1"/>
    <property type="molecule type" value="Genomic_DNA"/>
</dbReference>
<dbReference type="OrthoDB" id="2152029at2759"/>
<evidence type="ECO:0000259" key="2">
    <source>
        <dbReference type="Pfam" id="PF07859"/>
    </source>
</evidence>
<keyword evidence="1 3" id="KW-0378">Hydrolase</keyword>
<dbReference type="Proteomes" id="UP000239560">
    <property type="component" value="Unassembled WGS sequence"/>
</dbReference>
<protein>
    <submittedName>
        <fullName evidence="3">Alpha/Beta hydrolase fold</fullName>
    </submittedName>
</protein>
<name>A0A2T0AI23_RHOTO</name>
<accession>A0A2T0AI23</accession>
<evidence type="ECO:0000256" key="1">
    <source>
        <dbReference type="ARBA" id="ARBA00022801"/>
    </source>
</evidence>
<reference evidence="3 4" key="1">
    <citation type="journal article" date="2018" name="Elife">
        <title>Functional genomics of lipid metabolism in the oleaginous yeast Rhodosporidium toruloides.</title>
        <authorList>
            <person name="Coradetti S.T."/>
            <person name="Pinel D."/>
            <person name="Geiselman G."/>
            <person name="Ito M."/>
            <person name="Mondo S."/>
            <person name="Reilly M.C."/>
            <person name="Cheng Y.F."/>
            <person name="Bauer S."/>
            <person name="Grigoriev I."/>
            <person name="Gladden J.M."/>
            <person name="Simmons B.A."/>
            <person name="Brem R."/>
            <person name="Arkin A.P."/>
            <person name="Skerker J.M."/>
        </authorList>
    </citation>
    <scope>NUCLEOTIDE SEQUENCE [LARGE SCALE GENOMIC DNA]</scope>
    <source>
        <strain evidence="3 4">NBRC 0880</strain>
    </source>
</reference>
<comment type="caution">
    <text evidence="3">The sequence shown here is derived from an EMBL/GenBank/DDBJ whole genome shotgun (WGS) entry which is preliminary data.</text>
</comment>
<dbReference type="Gene3D" id="3.40.50.1820">
    <property type="entry name" value="alpha/beta hydrolase"/>
    <property type="match status" value="1"/>
</dbReference>
<sequence length="477" mass="52525">MARTPSPPRHSRDPEAAGCEVAWSLDAKMSTTPSEEAETQLQLVEGPHRPRHTIASTLHIVISTTAVLLRIPFHLLYHYVFFRHRSPLFQEVGRSPFVEAGHILVRHLFLHCYLPPSRPVFRLGFPSKWVKDVEFAGVRASWIAPPDRPARTEDEVVLFWLNGGGFIHDVGGMSRLAYIKLAKMLNKRGIKFSILHLHYRLAPEYIYPSQLIETLAAYKYLVNVVGISESKICIGGDSAGANLVTAFLLHLARPNPRIQVNAFGPTPAKPASALLISPFIDLVSTAPSRSPTLHTDIIDDGGVFHGALSYVGATRPLPADLEGWRHAPSWNPLDWFVGRPSCDSPPPAFVEAVLAVDKAEEEREGAELFASPYVNPNPRVVPDLNWYKEALPGNGRTIVSWGGQEIFADDIVAFVEALKQAGVNPAELVKPLASHDWALFDAIVPFASRDKNGGEQARPDWGLGKIANFLAAQVKAE</sequence>
<dbReference type="Pfam" id="PF07859">
    <property type="entry name" value="Abhydrolase_3"/>
    <property type="match status" value="1"/>
</dbReference>
<dbReference type="InterPro" id="IPR013094">
    <property type="entry name" value="AB_hydrolase_3"/>
</dbReference>
<dbReference type="SUPFAM" id="SSF53474">
    <property type="entry name" value="alpha/beta-Hydrolases"/>
    <property type="match status" value="1"/>
</dbReference>
<dbReference type="InterPro" id="IPR029058">
    <property type="entry name" value="AB_hydrolase_fold"/>
</dbReference>
<dbReference type="InterPro" id="IPR050300">
    <property type="entry name" value="GDXG_lipolytic_enzyme"/>
</dbReference>
<evidence type="ECO:0000313" key="3">
    <source>
        <dbReference type="EMBL" id="PRQ77658.1"/>
    </source>
</evidence>
<dbReference type="PANTHER" id="PTHR48081:SF31">
    <property type="entry name" value="STERYL ACETYL HYDROLASE MUG81-RELATED"/>
    <property type="match status" value="1"/>
</dbReference>
<dbReference type="AlphaFoldDB" id="A0A2T0AI23"/>